<dbReference type="RefSeq" id="WP_189580978.1">
    <property type="nucleotide sequence ID" value="NZ_BMYV01000001.1"/>
</dbReference>
<dbReference type="InterPro" id="IPR031322">
    <property type="entry name" value="Shikimate/glucono_kinase"/>
</dbReference>
<organism evidence="1 2">
    <name type="scientific">Litorimonas cladophorae</name>
    <dbReference type="NCBI Taxonomy" id="1220491"/>
    <lineage>
        <taxon>Bacteria</taxon>
        <taxon>Pseudomonadati</taxon>
        <taxon>Pseudomonadota</taxon>
        <taxon>Alphaproteobacteria</taxon>
        <taxon>Maricaulales</taxon>
        <taxon>Robiginitomaculaceae</taxon>
    </lineage>
</organism>
<accession>A0A918KF79</accession>
<reference evidence="1 2" key="1">
    <citation type="journal article" date="2014" name="Int. J. Syst. Evol. Microbiol.">
        <title>Complete genome sequence of Corynebacterium casei LMG S-19264T (=DSM 44701T), isolated from a smear-ripened cheese.</title>
        <authorList>
            <consortium name="US DOE Joint Genome Institute (JGI-PGF)"/>
            <person name="Walter F."/>
            <person name="Albersmeier A."/>
            <person name="Kalinowski J."/>
            <person name="Ruckert C."/>
        </authorList>
    </citation>
    <scope>NUCLEOTIDE SEQUENCE [LARGE SCALE GENOMIC DNA]</scope>
    <source>
        <strain evidence="1 2">KCTC 23968</strain>
    </source>
</reference>
<keyword evidence="2" id="KW-1185">Reference proteome</keyword>
<comment type="caution">
    <text evidence="1">The sequence shown here is derived from an EMBL/GenBank/DDBJ whole genome shotgun (WGS) entry which is preliminary data.</text>
</comment>
<dbReference type="SUPFAM" id="SSF52540">
    <property type="entry name" value="P-loop containing nucleoside triphosphate hydrolases"/>
    <property type="match status" value="1"/>
</dbReference>
<dbReference type="InterPro" id="IPR027417">
    <property type="entry name" value="P-loop_NTPase"/>
</dbReference>
<dbReference type="Proteomes" id="UP000600865">
    <property type="component" value="Unassembled WGS sequence"/>
</dbReference>
<evidence type="ECO:0000313" key="2">
    <source>
        <dbReference type="Proteomes" id="UP000600865"/>
    </source>
</evidence>
<dbReference type="Pfam" id="PF01202">
    <property type="entry name" value="SKI"/>
    <property type="match status" value="1"/>
</dbReference>
<evidence type="ECO:0008006" key="3">
    <source>
        <dbReference type="Google" id="ProtNLM"/>
    </source>
</evidence>
<evidence type="ECO:0000313" key="1">
    <source>
        <dbReference type="EMBL" id="GGX58907.1"/>
    </source>
</evidence>
<dbReference type="AlphaFoldDB" id="A0A918KF79"/>
<sequence>MKLSRAEFEQRYAENRLKIALVGMSNIGKSYTGMRLATGFDFDLIEVDTLIREQLGQGSMEDFAAWQGQPYSEGYSEREKQSIALESKATKQALNHQGGNAVLDTTGSVIYTDDDVRESLTKDWFVVYISASGDAIERLKVQYFKQPKPLIWNNFYQRKINQSQDEAILESYPKLLAARAKAYAALADLTIGSDVILDTKLTIEDIFQRLKPTV</sequence>
<dbReference type="EMBL" id="BMYV01000001">
    <property type="protein sequence ID" value="GGX58907.1"/>
    <property type="molecule type" value="Genomic_DNA"/>
</dbReference>
<gene>
    <name evidence="1" type="ORF">GCM10011309_05430</name>
</gene>
<name>A0A918KF79_9PROT</name>
<dbReference type="Gene3D" id="3.40.50.300">
    <property type="entry name" value="P-loop containing nucleotide triphosphate hydrolases"/>
    <property type="match status" value="1"/>
</dbReference>
<protein>
    <recommendedName>
        <fullName evidence="3">Shikimate kinase</fullName>
    </recommendedName>
</protein>
<proteinExistence type="predicted"/>